<sequence length="200" mass="22183">MPLVVGTLDIKTAFETMRHGHVSRILLNKGLHPNLVRAMLREMSILFCSMVLPGMLASDSFPLEVGGKQGGVETLELFNCMVEFVLEPLVPSWRSRNFGILFDARCPPLTHLIWADNFILFASSVQQFQTMAQELTTALAEIEFRWKPASMECMVCGSLIDELVQTPLITEPGAETPLTFSLVSHLVLLGGFITARAETM</sequence>
<name>A0ABN9QTA1_9DINO</name>
<reference evidence="1" key="1">
    <citation type="submission" date="2023-10" db="EMBL/GenBank/DDBJ databases">
        <authorList>
            <person name="Chen Y."/>
            <person name="Shah S."/>
            <person name="Dougan E. K."/>
            <person name="Thang M."/>
            <person name="Chan C."/>
        </authorList>
    </citation>
    <scope>NUCLEOTIDE SEQUENCE [LARGE SCALE GENOMIC DNA]</scope>
</reference>
<dbReference type="EMBL" id="CAUYUJ010004423">
    <property type="protein sequence ID" value="CAK0809472.1"/>
    <property type="molecule type" value="Genomic_DNA"/>
</dbReference>
<organism evidence="1 2">
    <name type="scientific">Prorocentrum cordatum</name>
    <dbReference type="NCBI Taxonomy" id="2364126"/>
    <lineage>
        <taxon>Eukaryota</taxon>
        <taxon>Sar</taxon>
        <taxon>Alveolata</taxon>
        <taxon>Dinophyceae</taxon>
        <taxon>Prorocentrales</taxon>
        <taxon>Prorocentraceae</taxon>
        <taxon>Prorocentrum</taxon>
    </lineage>
</organism>
<evidence type="ECO:0000313" key="1">
    <source>
        <dbReference type="EMBL" id="CAK0809472.1"/>
    </source>
</evidence>
<keyword evidence="2" id="KW-1185">Reference proteome</keyword>
<accession>A0ABN9QTA1</accession>
<protein>
    <recommendedName>
        <fullName evidence="3">Reverse transcriptase domain-containing protein</fullName>
    </recommendedName>
</protein>
<comment type="caution">
    <text evidence="1">The sequence shown here is derived from an EMBL/GenBank/DDBJ whole genome shotgun (WGS) entry which is preliminary data.</text>
</comment>
<dbReference type="Proteomes" id="UP001189429">
    <property type="component" value="Unassembled WGS sequence"/>
</dbReference>
<feature type="non-terminal residue" evidence="1">
    <location>
        <position position="200"/>
    </location>
</feature>
<gene>
    <name evidence="1" type="ORF">PCOR1329_LOCUS14717</name>
</gene>
<evidence type="ECO:0000313" key="2">
    <source>
        <dbReference type="Proteomes" id="UP001189429"/>
    </source>
</evidence>
<evidence type="ECO:0008006" key="3">
    <source>
        <dbReference type="Google" id="ProtNLM"/>
    </source>
</evidence>
<proteinExistence type="predicted"/>